<feature type="compositionally biased region" description="Basic residues" evidence="2">
    <location>
        <begin position="112"/>
        <end position="133"/>
    </location>
</feature>
<evidence type="ECO:0000313" key="3">
    <source>
        <dbReference type="EMBL" id="KAG6512628.1"/>
    </source>
</evidence>
<feature type="coiled-coil region" evidence="1">
    <location>
        <begin position="17"/>
        <end position="72"/>
    </location>
</feature>
<evidence type="ECO:0000256" key="1">
    <source>
        <dbReference type="SAM" id="Coils"/>
    </source>
</evidence>
<dbReference type="EMBL" id="JACMSC010000008">
    <property type="protein sequence ID" value="KAG6512628.1"/>
    <property type="molecule type" value="Genomic_DNA"/>
</dbReference>
<proteinExistence type="predicted"/>
<reference evidence="3 4" key="1">
    <citation type="submission" date="2020-08" db="EMBL/GenBank/DDBJ databases">
        <title>Plant Genome Project.</title>
        <authorList>
            <person name="Zhang R.-G."/>
        </authorList>
    </citation>
    <scope>NUCLEOTIDE SEQUENCE [LARGE SCALE GENOMIC DNA]</scope>
    <source>
        <tissue evidence="3">Rhizome</tissue>
    </source>
</reference>
<organism evidence="3 4">
    <name type="scientific">Zingiber officinale</name>
    <name type="common">Ginger</name>
    <name type="synonym">Amomum zingiber</name>
    <dbReference type="NCBI Taxonomy" id="94328"/>
    <lineage>
        <taxon>Eukaryota</taxon>
        <taxon>Viridiplantae</taxon>
        <taxon>Streptophyta</taxon>
        <taxon>Embryophyta</taxon>
        <taxon>Tracheophyta</taxon>
        <taxon>Spermatophyta</taxon>
        <taxon>Magnoliopsida</taxon>
        <taxon>Liliopsida</taxon>
        <taxon>Zingiberales</taxon>
        <taxon>Zingiberaceae</taxon>
        <taxon>Zingiber</taxon>
    </lineage>
</organism>
<evidence type="ECO:0000313" key="4">
    <source>
        <dbReference type="Proteomes" id="UP000734854"/>
    </source>
</evidence>
<gene>
    <name evidence="3" type="ORF">ZIOFF_030753</name>
</gene>
<keyword evidence="1" id="KW-0175">Coiled coil</keyword>
<sequence length="186" mass="21413">MVEDNYRNSAIEIMKNFQFAYEQTKKLEQKLKNFEKELKLKNIELEKKNKELQKLKEMLKGKTKENEDAENIGERSPLPPRRRFVVELQLCCYLTISLAGKLPEELEISPPRHGRSPSRRSPPLHRHRSRSPMRGRSPSPRRGLIKEEATATTGATAPLCVEASNHIAGTVLCYISIWLIIVEPRP</sequence>
<comment type="caution">
    <text evidence="3">The sequence shown here is derived from an EMBL/GenBank/DDBJ whole genome shotgun (WGS) entry which is preliminary data.</text>
</comment>
<evidence type="ECO:0000256" key="2">
    <source>
        <dbReference type="SAM" id="MobiDB-lite"/>
    </source>
</evidence>
<accession>A0A8J5GRE8</accession>
<name>A0A8J5GRE8_ZINOF</name>
<dbReference type="Proteomes" id="UP000734854">
    <property type="component" value="Unassembled WGS sequence"/>
</dbReference>
<protein>
    <submittedName>
        <fullName evidence="3">Uncharacterized protein</fullName>
    </submittedName>
</protein>
<feature type="region of interest" description="Disordered" evidence="2">
    <location>
        <begin position="107"/>
        <end position="143"/>
    </location>
</feature>
<keyword evidence="4" id="KW-1185">Reference proteome</keyword>
<dbReference type="AlphaFoldDB" id="A0A8J5GRE8"/>